<name>A0ABS8Y8F5_DATST</name>
<feature type="non-terminal residue" evidence="1">
    <location>
        <position position="1"/>
    </location>
</feature>
<evidence type="ECO:0000313" key="2">
    <source>
        <dbReference type="Proteomes" id="UP000823775"/>
    </source>
</evidence>
<dbReference type="EMBL" id="JACEIK010035403">
    <property type="protein sequence ID" value="MCE5166890.1"/>
    <property type="molecule type" value="Genomic_DNA"/>
</dbReference>
<proteinExistence type="predicted"/>
<gene>
    <name evidence="1" type="ORF">HAX54_028789</name>
</gene>
<comment type="caution">
    <text evidence="1">The sequence shown here is derived from an EMBL/GenBank/DDBJ whole genome shotgun (WGS) entry which is preliminary data.</text>
</comment>
<feature type="non-terminal residue" evidence="1">
    <location>
        <position position="72"/>
    </location>
</feature>
<protein>
    <submittedName>
        <fullName evidence="1">Uncharacterized protein</fullName>
    </submittedName>
</protein>
<evidence type="ECO:0000313" key="1">
    <source>
        <dbReference type="EMBL" id="MCE5166890.1"/>
    </source>
</evidence>
<sequence length="72" mass="8252">RKWLKKRRGNNASGIVIKKMGLKRRITPIGHNTDAKPPSLAIEPELSQEENQINKQIVVYKEKSPNKDLYAI</sequence>
<keyword evidence="2" id="KW-1185">Reference proteome</keyword>
<dbReference type="Proteomes" id="UP000823775">
    <property type="component" value="Unassembled WGS sequence"/>
</dbReference>
<reference evidence="1 2" key="1">
    <citation type="journal article" date="2021" name="BMC Genomics">
        <title>Datura genome reveals duplications of psychoactive alkaloid biosynthetic genes and high mutation rate following tissue culture.</title>
        <authorList>
            <person name="Rajewski A."/>
            <person name="Carter-House D."/>
            <person name="Stajich J."/>
            <person name="Litt A."/>
        </authorList>
    </citation>
    <scope>NUCLEOTIDE SEQUENCE [LARGE SCALE GENOMIC DNA]</scope>
    <source>
        <strain evidence="1">AR-01</strain>
    </source>
</reference>
<accession>A0ABS8Y8F5</accession>
<organism evidence="1 2">
    <name type="scientific">Datura stramonium</name>
    <name type="common">Jimsonweed</name>
    <name type="synonym">Common thornapple</name>
    <dbReference type="NCBI Taxonomy" id="4076"/>
    <lineage>
        <taxon>Eukaryota</taxon>
        <taxon>Viridiplantae</taxon>
        <taxon>Streptophyta</taxon>
        <taxon>Embryophyta</taxon>
        <taxon>Tracheophyta</taxon>
        <taxon>Spermatophyta</taxon>
        <taxon>Magnoliopsida</taxon>
        <taxon>eudicotyledons</taxon>
        <taxon>Gunneridae</taxon>
        <taxon>Pentapetalae</taxon>
        <taxon>asterids</taxon>
        <taxon>lamiids</taxon>
        <taxon>Solanales</taxon>
        <taxon>Solanaceae</taxon>
        <taxon>Solanoideae</taxon>
        <taxon>Datureae</taxon>
        <taxon>Datura</taxon>
    </lineage>
</organism>